<organism evidence="2 3">
    <name type="scientific">Actinomadura yumaensis</name>
    <dbReference type="NCBI Taxonomy" id="111807"/>
    <lineage>
        <taxon>Bacteria</taxon>
        <taxon>Bacillati</taxon>
        <taxon>Actinomycetota</taxon>
        <taxon>Actinomycetes</taxon>
        <taxon>Streptosporangiales</taxon>
        <taxon>Thermomonosporaceae</taxon>
        <taxon>Actinomadura</taxon>
    </lineage>
</organism>
<dbReference type="PANTHER" id="PTHR13887">
    <property type="entry name" value="GLUTATHIONE S-TRANSFERASE KAPPA"/>
    <property type="match status" value="1"/>
</dbReference>
<comment type="caution">
    <text evidence="2">The sequence shown here is derived from an EMBL/GenBank/DDBJ whole genome shotgun (WGS) entry which is preliminary data.</text>
</comment>
<dbReference type="InterPro" id="IPR036249">
    <property type="entry name" value="Thioredoxin-like_sf"/>
</dbReference>
<dbReference type="InterPro" id="IPR001853">
    <property type="entry name" value="DSBA-like_thioredoxin_dom"/>
</dbReference>
<evidence type="ECO:0000259" key="1">
    <source>
        <dbReference type="Pfam" id="PF01323"/>
    </source>
</evidence>
<evidence type="ECO:0000313" key="3">
    <source>
        <dbReference type="Proteomes" id="UP001596380"/>
    </source>
</evidence>
<dbReference type="Pfam" id="PF01323">
    <property type="entry name" value="DSBA"/>
    <property type="match status" value="1"/>
</dbReference>
<gene>
    <name evidence="2" type="ORF">ACFQKB_29500</name>
</gene>
<protein>
    <submittedName>
        <fullName evidence="2">DsbA family oxidoreductase</fullName>
    </submittedName>
</protein>
<accession>A0ABW2CQE5</accession>
<dbReference type="Gene3D" id="3.40.30.10">
    <property type="entry name" value="Glutaredoxin"/>
    <property type="match status" value="1"/>
</dbReference>
<keyword evidence="3" id="KW-1185">Reference proteome</keyword>
<reference evidence="3" key="1">
    <citation type="journal article" date="2019" name="Int. J. Syst. Evol. Microbiol.">
        <title>The Global Catalogue of Microorganisms (GCM) 10K type strain sequencing project: providing services to taxonomists for standard genome sequencing and annotation.</title>
        <authorList>
            <consortium name="The Broad Institute Genomics Platform"/>
            <consortium name="The Broad Institute Genome Sequencing Center for Infectious Disease"/>
            <person name="Wu L."/>
            <person name="Ma J."/>
        </authorList>
    </citation>
    <scope>NUCLEOTIDE SEQUENCE [LARGE SCALE GENOMIC DNA]</scope>
    <source>
        <strain evidence="3">JCM 3369</strain>
    </source>
</reference>
<dbReference type="RefSeq" id="WP_160823215.1">
    <property type="nucleotide sequence ID" value="NZ_JBHSXS010000023.1"/>
</dbReference>
<proteinExistence type="predicted"/>
<dbReference type="SUPFAM" id="SSF52833">
    <property type="entry name" value="Thioredoxin-like"/>
    <property type="match status" value="1"/>
</dbReference>
<dbReference type="Proteomes" id="UP001596380">
    <property type="component" value="Unassembled WGS sequence"/>
</dbReference>
<dbReference type="PANTHER" id="PTHR13887:SF41">
    <property type="entry name" value="THIOREDOXIN SUPERFAMILY PROTEIN"/>
    <property type="match status" value="1"/>
</dbReference>
<feature type="domain" description="DSBA-like thioredoxin" evidence="1">
    <location>
        <begin position="6"/>
        <end position="204"/>
    </location>
</feature>
<dbReference type="CDD" id="cd03024">
    <property type="entry name" value="DsbA_FrnE"/>
    <property type="match status" value="1"/>
</dbReference>
<evidence type="ECO:0000313" key="2">
    <source>
        <dbReference type="EMBL" id="MFC6883927.1"/>
    </source>
</evidence>
<sequence>MSAVRLEVYADILCPWCYIGERRLAAALAGFADRDRVEVVRRSFELAPDAGTAPGPTAAEAMREWHGDRAAERAARIRALGAAEGLDLRLDVARPVSTFDAHRLRHLATERGVGDAMMERLLRAYHTEGLNIADRAVLTRLGVATGLDEPDVAATLSGDRYAAEVRADERRAAEHGVTGVPSLLIAGGPPFPGVQSPAALRDHLNTALNHP</sequence>
<name>A0ABW2CQE5_9ACTN</name>
<dbReference type="EMBL" id="JBHSXS010000023">
    <property type="protein sequence ID" value="MFC6883927.1"/>
    <property type="molecule type" value="Genomic_DNA"/>
</dbReference>